<proteinExistence type="predicted"/>
<evidence type="ECO:0000256" key="1">
    <source>
        <dbReference type="SAM" id="MobiDB-lite"/>
    </source>
</evidence>
<dbReference type="EMBL" id="JAADJG010000144">
    <property type="protein sequence ID" value="KAF4453693.1"/>
    <property type="molecule type" value="Genomic_DNA"/>
</dbReference>
<organism evidence="3 4">
    <name type="scientific">Fusarium austroafricanum</name>
    <dbReference type="NCBI Taxonomy" id="2364996"/>
    <lineage>
        <taxon>Eukaryota</taxon>
        <taxon>Fungi</taxon>
        <taxon>Dikarya</taxon>
        <taxon>Ascomycota</taxon>
        <taxon>Pezizomycotina</taxon>
        <taxon>Sordariomycetes</taxon>
        <taxon>Hypocreomycetidae</taxon>
        <taxon>Hypocreales</taxon>
        <taxon>Nectriaceae</taxon>
        <taxon>Fusarium</taxon>
        <taxon>Fusarium concolor species complex</taxon>
    </lineage>
</organism>
<accession>A0A8H4P1J1</accession>
<feature type="compositionally biased region" description="Acidic residues" evidence="1">
    <location>
        <begin position="742"/>
        <end position="751"/>
    </location>
</feature>
<dbReference type="AlphaFoldDB" id="A0A8H4P1J1"/>
<feature type="compositionally biased region" description="Basic and acidic residues" evidence="1">
    <location>
        <begin position="730"/>
        <end position="741"/>
    </location>
</feature>
<sequence length="782" mass="86489">MSSNLAEPQGDVSTATSCPVCHSLILEYDGENRGVEILTSKLKASAKSTDACGSCTFLWQIVCTAARDETESIGKKKLKLKIRPPPGWKGPILEKAREETAVPDAVFKTILVESKPPKHPGPMVVHFYPESSEHTYGEKTFQLYIAEDDTPSPWDLIGRGYHIPEDGLSPSCVALARQWLNSCVNAEGKHAKCAKATQSTLPRRVISVGDDTTSPRLVITKPDERAYYAALSHCWGGSTPTKTTVANLEAYTVSLPEDLPKTFVDAIKVARALEIPYIWIDSLCIIQDSPEDWEHEAARMAQVYSNAYVTIFSDAAPDSTTGFLNSPSREPPKRYTVPYKTDMSGPGVFHMRRRGFLVQELPFHSLGDKNIGSGQSKLSTRGWVFQERLLSPRTLHFAKNEMAWECRSTCECECSATSLRTLRTTSVMKHFLYPQVPDVSLAETTWRTEIVPAYSRLDFTFAKDRLPAIQGLAAAAHRLRSDDQYIAGLWQKTMKADLLWHMYIAGGDLPCDRIKDGGAPTWSWASIDGEVYYSDYPTPEDSELAILDILISKGKAPALLLRGHLVKVEFKPHDMSTVLLGPDDELQVVWDEERDLEAFKQISKYFLVFGGNADGPFGLLLAADTSSPSNNQFQRIGFIPGYGVSRWRRSWDSGGWYDYEKGVQSSESTGAYSPSGGSEDGNSGYRGKVLGKVREYKEKLSSLLSRKGRATSSSSPSSSPRPSRASSTEGSDHRADDRGEASSEESSEDEASGGIWEDANRDGAREWVNEIFQGEATTFRLI</sequence>
<comment type="caution">
    <text evidence="3">The sequence shown here is derived from an EMBL/GenBank/DDBJ whole genome shotgun (WGS) entry which is preliminary data.</text>
</comment>
<evidence type="ECO:0000259" key="2">
    <source>
        <dbReference type="Pfam" id="PF06985"/>
    </source>
</evidence>
<keyword evidence="4" id="KW-1185">Reference proteome</keyword>
<feature type="compositionally biased region" description="Polar residues" evidence="1">
    <location>
        <begin position="664"/>
        <end position="676"/>
    </location>
</feature>
<dbReference type="PANTHER" id="PTHR33112:SF16">
    <property type="entry name" value="HETEROKARYON INCOMPATIBILITY DOMAIN-CONTAINING PROTEIN"/>
    <property type="match status" value="1"/>
</dbReference>
<feature type="region of interest" description="Disordered" evidence="1">
    <location>
        <begin position="664"/>
        <end position="686"/>
    </location>
</feature>
<gene>
    <name evidence="3" type="ORF">F53441_3702</name>
</gene>
<evidence type="ECO:0000313" key="4">
    <source>
        <dbReference type="Proteomes" id="UP000605986"/>
    </source>
</evidence>
<dbReference type="Pfam" id="PF06985">
    <property type="entry name" value="HET"/>
    <property type="match status" value="1"/>
</dbReference>
<reference evidence="3" key="1">
    <citation type="submission" date="2020-01" db="EMBL/GenBank/DDBJ databases">
        <title>Identification and distribution of gene clusters putatively required for synthesis of sphingolipid metabolism inhibitors in phylogenetically diverse species of the filamentous fungus Fusarium.</title>
        <authorList>
            <person name="Kim H.-S."/>
            <person name="Busman M."/>
            <person name="Brown D.W."/>
            <person name="Divon H."/>
            <person name="Uhlig S."/>
            <person name="Proctor R.H."/>
        </authorList>
    </citation>
    <scope>NUCLEOTIDE SEQUENCE</scope>
    <source>
        <strain evidence="3">NRRL 53441</strain>
    </source>
</reference>
<evidence type="ECO:0000313" key="3">
    <source>
        <dbReference type="EMBL" id="KAF4453693.1"/>
    </source>
</evidence>
<name>A0A8H4P1J1_9HYPO</name>
<dbReference type="InterPro" id="IPR010730">
    <property type="entry name" value="HET"/>
</dbReference>
<feature type="compositionally biased region" description="Low complexity" evidence="1">
    <location>
        <begin position="710"/>
        <end position="728"/>
    </location>
</feature>
<feature type="region of interest" description="Disordered" evidence="1">
    <location>
        <begin position="702"/>
        <end position="760"/>
    </location>
</feature>
<feature type="domain" description="Heterokaryon incompatibility" evidence="2">
    <location>
        <begin position="228"/>
        <end position="387"/>
    </location>
</feature>
<dbReference type="OrthoDB" id="3486565at2759"/>
<dbReference type="PANTHER" id="PTHR33112">
    <property type="entry name" value="DOMAIN PROTEIN, PUTATIVE-RELATED"/>
    <property type="match status" value="1"/>
</dbReference>
<dbReference type="Proteomes" id="UP000605986">
    <property type="component" value="Unassembled WGS sequence"/>
</dbReference>
<protein>
    <recommendedName>
        <fullName evidence="2">Heterokaryon incompatibility domain-containing protein</fullName>
    </recommendedName>
</protein>